<sequence>MTSSSSDIVIIGGAAIGSATAYFLKAKLGYAGSVTVVERDPTYAFSSTTLSAASIRQQFSTPENIRMSLFGLEVIRTLKERFGPSADVGFHEGGYLLLATEAGKPILEQNWRVQQAEGADVVLLGPEALKQRFAWLNVEDIAAGAYGQSGEGWFDAHSLLDLFRKAAREAGAVYLRDEVVGIEHEAGRASAVRLKSGGRLACGVLVDAAGPQAGTVAAMAGLALPVEPRKRSVFVVRCRTPLPGMPMLVDPGGIYIRPEGEVYICGGAEDETQDPRADGDFDVNHALFEDVIWPALAAQVPAMEELRLVRAWAGHYEYNTLDQNAIIGPHPAMPNFYFANGFSGHGLQQSPAAGRALAELITAGRFETLDLGVFGYGRVVENRPVFELNVI</sequence>
<gene>
    <name evidence="3" type="ORF">J3R73_005959</name>
</gene>
<evidence type="ECO:0000256" key="1">
    <source>
        <dbReference type="ARBA" id="ARBA00023002"/>
    </source>
</evidence>
<dbReference type="EMBL" id="JAUSVK010000001">
    <property type="protein sequence ID" value="MDQ0396167.1"/>
    <property type="molecule type" value="Genomic_DNA"/>
</dbReference>
<dbReference type="Gene3D" id="3.30.9.10">
    <property type="entry name" value="D-Amino Acid Oxidase, subunit A, domain 2"/>
    <property type="match status" value="1"/>
</dbReference>
<protein>
    <submittedName>
        <fullName evidence="3">Glycine/D-amino acid oxidase-like deaminating enzyme</fullName>
    </submittedName>
</protein>
<keyword evidence="1" id="KW-0560">Oxidoreductase</keyword>
<dbReference type="Pfam" id="PF01266">
    <property type="entry name" value="DAO"/>
    <property type="match status" value="1"/>
</dbReference>
<dbReference type="PANTHER" id="PTHR13847">
    <property type="entry name" value="SARCOSINE DEHYDROGENASE-RELATED"/>
    <property type="match status" value="1"/>
</dbReference>
<dbReference type="Proteomes" id="UP001237448">
    <property type="component" value="Unassembled WGS sequence"/>
</dbReference>
<dbReference type="PANTHER" id="PTHR13847:SF287">
    <property type="entry name" value="FAD-DEPENDENT OXIDOREDUCTASE DOMAIN-CONTAINING PROTEIN 1"/>
    <property type="match status" value="1"/>
</dbReference>
<organism evidence="3 4">
    <name type="scientific">Labrys monachus</name>
    <dbReference type="NCBI Taxonomy" id="217067"/>
    <lineage>
        <taxon>Bacteria</taxon>
        <taxon>Pseudomonadati</taxon>
        <taxon>Pseudomonadota</taxon>
        <taxon>Alphaproteobacteria</taxon>
        <taxon>Hyphomicrobiales</taxon>
        <taxon>Xanthobacteraceae</taxon>
        <taxon>Labrys</taxon>
    </lineage>
</organism>
<proteinExistence type="predicted"/>
<evidence type="ECO:0000313" key="3">
    <source>
        <dbReference type="EMBL" id="MDQ0396167.1"/>
    </source>
</evidence>
<evidence type="ECO:0000259" key="2">
    <source>
        <dbReference type="Pfam" id="PF01266"/>
    </source>
</evidence>
<reference evidence="3 4" key="1">
    <citation type="submission" date="2023-07" db="EMBL/GenBank/DDBJ databases">
        <title>Genomic Encyclopedia of Type Strains, Phase IV (KMG-IV): sequencing the most valuable type-strain genomes for metagenomic binning, comparative biology and taxonomic classification.</title>
        <authorList>
            <person name="Goeker M."/>
        </authorList>
    </citation>
    <scope>NUCLEOTIDE SEQUENCE [LARGE SCALE GENOMIC DNA]</scope>
    <source>
        <strain evidence="3 4">DSM 5896</strain>
    </source>
</reference>
<dbReference type="Gene3D" id="3.50.50.60">
    <property type="entry name" value="FAD/NAD(P)-binding domain"/>
    <property type="match status" value="1"/>
</dbReference>
<evidence type="ECO:0000313" key="4">
    <source>
        <dbReference type="Proteomes" id="UP001237448"/>
    </source>
</evidence>
<feature type="domain" description="FAD dependent oxidoreductase" evidence="2">
    <location>
        <begin position="7"/>
        <end position="360"/>
    </location>
</feature>
<keyword evidence="4" id="KW-1185">Reference proteome</keyword>
<comment type="caution">
    <text evidence="3">The sequence shown here is derived from an EMBL/GenBank/DDBJ whole genome shotgun (WGS) entry which is preliminary data.</text>
</comment>
<accession>A0ABU0FP82</accession>
<dbReference type="SUPFAM" id="SSF51905">
    <property type="entry name" value="FAD/NAD(P)-binding domain"/>
    <property type="match status" value="1"/>
</dbReference>
<name>A0ABU0FP82_9HYPH</name>
<dbReference type="InterPro" id="IPR036188">
    <property type="entry name" value="FAD/NAD-bd_sf"/>
</dbReference>
<dbReference type="RefSeq" id="WP_307436038.1">
    <property type="nucleotide sequence ID" value="NZ_JAUSVK010000001.1"/>
</dbReference>
<dbReference type="InterPro" id="IPR006076">
    <property type="entry name" value="FAD-dep_OxRdtase"/>
</dbReference>